<keyword evidence="12 17" id="KW-0520">NAD</keyword>
<evidence type="ECO:0000256" key="11">
    <source>
        <dbReference type="ARBA" id="ARBA00022989"/>
    </source>
</evidence>
<dbReference type="InterPro" id="IPR050175">
    <property type="entry name" value="Complex_I_Subunit_2"/>
</dbReference>
<evidence type="ECO:0000256" key="7">
    <source>
        <dbReference type="ARBA" id="ARBA00022692"/>
    </source>
</evidence>
<accession>A0A0N6YQV3</accession>
<keyword evidence="5" id="KW-0813">Transport</keyword>
<dbReference type="InterPro" id="IPR003917">
    <property type="entry name" value="NADH_UbQ_OxRdtase_chain2"/>
</dbReference>
<dbReference type="PANTHER" id="PTHR46552:SF1">
    <property type="entry name" value="NADH-UBIQUINONE OXIDOREDUCTASE CHAIN 2"/>
    <property type="match status" value="1"/>
</dbReference>
<comment type="similarity">
    <text evidence="2 17">Belongs to the complex I subunit 2 family.</text>
</comment>
<feature type="transmembrane region" description="Helical" evidence="17">
    <location>
        <begin position="202"/>
        <end position="225"/>
    </location>
</feature>
<comment type="function">
    <text evidence="17">Core subunit of the mitochondrial membrane respiratory chain NADH dehydrogenase (Complex I) which catalyzes electron transfer from NADH through the respiratory chain, using ubiquinone as an electron acceptor. Essential for the catalytic activity and assembly of complex I.</text>
</comment>
<evidence type="ECO:0000256" key="1">
    <source>
        <dbReference type="ARBA" id="ARBA00004448"/>
    </source>
</evidence>
<evidence type="ECO:0000256" key="16">
    <source>
        <dbReference type="ARBA" id="ARBA00049551"/>
    </source>
</evidence>
<dbReference type="GO" id="GO:0008137">
    <property type="term" value="F:NADH dehydrogenase (ubiquinone) activity"/>
    <property type="evidence" value="ECO:0007669"/>
    <property type="project" value="UniProtKB-EC"/>
</dbReference>
<feature type="transmembrane region" description="Helical" evidence="17">
    <location>
        <begin position="62"/>
        <end position="81"/>
    </location>
</feature>
<dbReference type="InterPro" id="IPR001750">
    <property type="entry name" value="ND/Mrp_TM"/>
</dbReference>
<dbReference type="EMBL" id="KM199288">
    <property type="protein sequence ID" value="AIR76355.1"/>
    <property type="molecule type" value="Genomic_DNA"/>
</dbReference>
<evidence type="ECO:0000256" key="2">
    <source>
        <dbReference type="ARBA" id="ARBA00007012"/>
    </source>
</evidence>
<evidence type="ECO:0000256" key="5">
    <source>
        <dbReference type="ARBA" id="ARBA00022448"/>
    </source>
</evidence>
<dbReference type="GeneID" id="26046119"/>
<protein>
    <recommendedName>
        <fullName evidence="4 17">NADH-ubiquinone oxidoreductase chain 2</fullName>
        <ecNumber evidence="3 17">7.1.1.2</ecNumber>
    </recommendedName>
</protein>
<evidence type="ECO:0000256" key="17">
    <source>
        <dbReference type="RuleBase" id="RU003403"/>
    </source>
</evidence>
<keyword evidence="11 17" id="KW-1133">Transmembrane helix</keyword>
<evidence type="ECO:0000256" key="14">
    <source>
        <dbReference type="ARBA" id="ARBA00023128"/>
    </source>
</evidence>
<keyword evidence="14 17" id="KW-0496">Mitochondrion</keyword>
<keyword evidence="6 17" id="KW-0679">Respiratory chain</keyword>
<feature type="transmembrane region" description="Helical" evidence="17">
    <location>
        <begin position="151"/>
        <end position="170"/>
    </location>
</feature>
<feature type="transmembrane region" description="Helical" evidence="17">
    <location>
        <begin position="30"/>
        <end position="50"/>
    </location>
</feature>
<comment type="subcellular location">
    <subcellularLocation>
        <location evidence="1 17">Mitochondrion inner membrane</location>
        <topology evidence="1 17">Multi-pass membrane protein</topology>
    </subcellularLocation>
</comment>
<evidence type="ECO:0000256" key="4">
    <source>
        <dbReference type="ARBA" id="ARBA00021008"/>
    </source>
</evidence>
<dbReference type="EC" id="7.1.1.2" evidence="3 17"/>
<evidence type="ECO:0000256" key="9">
    <source>
        <dbReference type="ARBA" id="ARBA00022967"/>
    </source>
</evidence>
<feature type="transmembrane region" description="Helical" evidence="17">
    <location>
        <begin position="318"/>
        <end position="336"/>
    </location>
</feature>
<keyword evidence="13 17" id="KW-0830">Ubiquinone</keyword>
<sequence length="337" mass="37586">MYMNLAPFTMLCYSVLVSSSIMALSSSNWLIFWLSMEINLLSFIPIILTGSGNQETEAAIKYFLAQALGSSAILVFSTSLWNLESFSFSKLFSLILMVSILLKLGSAPCHFWYPSVMSSISWVSCFVLTTWQKLAPLCAISFFLMQKFSSSFLIFVGSLNAIIGGIMGLNQSKMRSIMAYSSIGHIGWMLSLSSIYMPISSVVYFVVYSMLILPLFFILGLLNIYGLNNLNKTISMAPLLIFVVSILFLSLGGLPPLTGFAPKMMTIFLLVNVNSMFILFLILGSVLNLCFYLNIIMNLMLSSNFNLAQNISLNNMKWVNSFFVFSIVSLLFILLLH</sequence>
<keyword evidence="8 17" id="KW-0999">Mitochondrion inner membrane</keyword>
<name>A0A0N6YQV3_9ANNE</name>
<dbReference type="RefSeq" id="YP_009171130.1">
    <property type="nucleotide sequence ID" value="NC_028050.1"/>
</dbReference>
<dbReference type="CTD" id="26046119"/>
<dbReference type="AlphaFoldDB" id="A0A0N6YQV3"/>
<keyword evidence="15 17" id="KW-0472">Membrane</keyword>
<feature type="transmembrane region" description="Helical" evidence="17">
    <location>
        <begin position="237"/>
        <end position="257"/>
    </location>
</feature>
<dbReference type="GO" id="GO:0005743">
    <property type="term" value="C:mitochondrial inner membrane"/>
    <property type="evidence" value="ECO:0007669"/>
    <property type="project" value="UniProtKB-SubCell"/>
</dbReference>
<dbReference type="GO" id="GO:0006120">
    <property type="term" value="P:mitochondrial electron transport, NADH to ubiquinone"/>
    <property type="evidence" value="ECO:0007669"/>
    <property type="project" value="InterPro"/>
</dbReference>
<evidence type="ECO:0000256" key="13">
    <source>
        <dbReference type="ARBA" id="ARBA00023075"/>
    </source>
</evidence>
<keyword evidence="10 17" id="KW-0249">Electron transport</keyword>
<organism evidence="19">
    <name type="scientific">Drawida japonica</name>
    <dbReference type="NCBI Taxonomy" id="408826"/>
    <lineage>
        <taxon>Eukaryota</taxon>
        <taxon>Metazoa</taxon>
        <taxon>Spiralia</taxon>
        <taxon>Lophotrochozoa</taxon>
        <taxon>Annelida</taxon>
        <taxon>Clitellata</taxon>
        <taxon>Oligochaeta</taxon>
        <taxon>Moniligastrida</taxon>
        <taxon>Moniligastridae</taxon>
        <taxon>Drawida</taxon>
    </lineage>
</organism>
<evidence type="ECO:0000256" key="3">
    <source>
        <dbReference type="ARBA" id="ARBA00012944"/>
    </source>
</evidence>
<keyword evidence="9 17" id="KW-1278">Translocase</keyword>
<reference evidence="19" key="1">
    <citation type="submission" date="2014-07" db="EMBL/GenBank/DDBJ databases">
        <title>Complete mitochondrial genome of a earthworm Drawida japonica.</title>
        <authorList>
            <person name="Zhang L."/>
        </authorList>
    </citation>
    <scope>NUCLEOTIDE SEQUENCE</scope>
</reference>
<proteinExistence type="inferred from homology"/>
<feature type="transmembrane region" description="Helical" evidence="17">
    <location>
        <begin position="277"/>
        <end position="297"/>
    </location>
</feature>
<geneLocation type="mitochondrion" evidence="19"/>
<comment type="catalytic activity">
    <reaction evidence="16 17">
        <text>a ubiquinone + NADH + 5 H(+)(in) = a ubiquinol + NAD(+) + 4 H(+)(out)</text>
        <dbReference type="Rhea" id="RHEA:29091"/>
        <dbReference type="Rhea" id="RHEA-COMP:9565"/>
        <dbReference type="Rhea" id="RHEA-COMP:9566"/>
        <dbReference type="ChEBI" id="CHEBI:15378"/>
        <dbReference type="ChEBI" id="CHEBI:16389"/>
        <dbReference type="ChEBI" id="CHEBI:17976"/>
        <dbReference type="ChEBI" id="CHEBI:57540"/>
        <dbReference type="ChEBI" id="CHEBI:57945"/>
        <dbReference type="EC" id="7.1.1.2"/>
    </reaction>
</comment>
<dbReference type="PRINTS" id="PR01436">
    <property type="entry name" value="NADHDHGNASE2"/>
</dbReference>
<dbReference type="PANTHER" id="PTHR46552">
    <property type="entry name" value="NADH-UBIQUINONE OXIDOREDUCTASE CHAIN 2"/>
    <property type="match status" value="1"/>
</dbReference>
<evidence type="ECO:0000256" key="10">
    <source>
        <dbReference type="ARBA" id="ARBA00022982"/>
    </source>
</evidence>
<evidence type="ECO:0000256" key="8">
    <source>
        <dbReference type="ARBA" id="ARBA00022792"/>
    </source>
</evidence>
<feature type="transmembrane region" description="Helical" evidence="17">
    <location>
        <begin position="87"/>
        <end position="104"/>
    </location>
</feature>
<evidence type="ECO:0000256" key="12">
    <source>
        <dbReference type="ARBA" id="ARBA00023027"/>
    </source>
</evidence>
<dbReference type="Pfam" id="PF00361">
    <property type="entry name" value="Proton_antipo_M"/>
    <property type="match status" value="1"/>
</dbReference>
<evidence type="ECO:0000256" key="15">
    <source>
        <dbReference type="ARBA" id="ARBA00023136"/>
    </source>
</evidence>
<evidence type="ECO:0000313" key="19">
    <source>
        <dbReference type="EMBL" id="AIR76355.1"/>
    </source>
</evidence>
<evidence type="ECO:0000259" key="18">
    <source>
        <dbReference type="Pfam" id="PF00361"/>
    </source>
</evidence>
<evidence type="ECO:0000256" key="6">
    <source>
        <dbReference type="ARBA" id="ARBA00022660"/>
    </source>
</evidence>
<feature type="domain" description="NADH:quinone oxidoreductase/Mrp antiporter transmembrane" evidence="18">
    <location>
        <begin position="26"/>
        <end position="287"/>
    </location>
</feature>
<feature type="transmembrane region" description="Helical" evidence="17">
    <location>
        <begin position="177"/>
        <end position="196"/>
    </location>
</feature>
<keyword evidence="7 17" id="KW-0812">Transmembrane</keyword>